<keyword evidence="3" id="KW-0132">Cell division</keyword>
<dbReference type="Proteomes" id="UP001235712">
    <property type="component" value="Unassembled WGS sequence"/>
</dbReference>
<dbReference type="InterPro" id="IPR006776">
    <property type="entry name" value="SsgB"/>
</dbReference>
<dbReference type="InterPro" id="IPR038658">
    <property type="entry name" value="SsgB_sf"/>
</dbReference>
<comment type="similarity">
    <text evidence="2">Belongs to the SsgA family.</text>
</comment>
<dbReference type="RefSeq" id="WP_307247587.1">
    <property type="nucleotide sequence ID" value="NZ_JAUSQZ010000001.1"/>
</dbReference>
<sequence>MKLRQAPARHMQPVMFSFDAAEPFVVRLEVQTSVEGIFAKFNVSRELLANGSGVAAGDLKHRVYPDDGQIVINLTDEKGTITFRALRINIDAFLGQTYQIRPVQADAPSLDVDPSLAAALDAWIEHSLKEAS</sequence>
<evidence type="ECO:0000256" key="4">
    <source>
        <dbReference type="ARBA" id="ARBA00022969"/>
    </source>
</evidence>
<dbReference type="Gene3D" id="2.30.31.20">
    <property type="entry name" value="Sporulation-specific cell division protein SsgB"/>
    <property type="match status" value="1"/>
</dbReference>
<evidence type="ECO:0000256" key="5">
    <source>
        <dbReference type="ARBA" id="ARBA00023210"/>
    </source>
</evidence>
<evidence type="ECO:0000313" key="8">
    <source>
        <dbReference type="Proteomes" id="UP001235712"/>
    </source>
</evidence>
<keyword evidence="8" id="KW-1185">Reference proteome</keyword>
<evidence type="ECO:0000256" key="6">
    <source>
        <dbReference type="ARBA" id="ARBA00023306"/>
    </source>
</evidence>
<evidence type="ECO:0000313" key="7">
    <source>
        <dbReference type="EMBL" id="MDP9829421.1"/>
    </source>
</evidence>
<dbReference type="EMBL" id="JAUSQZ010000001">
    <property type="protein sequence ID" value="MDP9829421.1"/>
    <property type="molecule type" value="Genomic_DNA"/>
</dbReference>
<gene>
    <name evidence="7" type="ORF">J2S57_005170</name>
</gene>
<keyword evidence="6" id="KW-0131">Cell cycle</keyword>
<name>A0ABT9P9P7_9ACTN</name>
<evidence type="ECO:0000256" key="2">
    <source>
        <dbReference type="ARBA" id="ARBA00009323"/>
    </source>
</evidence>
<reference evidence="7 8" key="1">
    <citation type="submission" date="2023-07" db="EMBL/GenBank/DDBJ databases">
        <title>Sequencing the genomes of 1000 actinobacteria strains.</title>
        <authorList>
            <person name="Klenk H.-P."/>
        </authorList>
    </citation>
    <scope>NUCLEOTIDE SEQUENCE [LARGE SCALE GENOMIC DNA]</scope>
    <source>
        <strain evidence="7 8">DSM 44388</strain>
    </source>
</reference>
<dbReference type="Pfam" id="PF04686">
    <property type="entry name" value="SsgA"/>
    <property type="match status" value="1"/>
</dbReference>
<evidence type="ECO:0000256" key="3">
    <source>
        <dbReference type="ARBA" id="ARBA00022618"/>
    </source>
</evidence>
<keyword evidence="5" id="KW-0717">Septation</keyword>
<keyword evidence="4" id="KW-0749">Sporulation</keyword>
<protein>
    <submittedName>
        <fullName evidence="7">Uncharacterized protein</fullName>
    </submittedName>
</protein>
<comment type="caution">
    <text evidence="7">The sequence shown here is derived from an EMBL/GenBank/DDBJ whole genome shotgun (WGS) entry which is preliminary data.</text>
</comment>
<accession>A0ABT9P9P7</accession>
<evidence type="ECO:0000256" key="1">
    <source>
        <dbReference type="ARBA" id="ARBA00004431"/>
    </source>
</evidence>
<proteinExistence type="inferred from homology"/>
<comment type="subcellular location">
    <subcellularLocation>
        <location evidence="1">Cell septum</location>
    </subcellularLocation>
</comment>
<organism evidence="7 8">
    <name type="scientific">Kineosporia succinea</name>
    <dbReference type="NCBI Taxonomy" id="84632"/>
    <lineage>
        <taxon>Bacteria</taxon>
        <taxon>Bacillati</taxon>
        <taxon>Actinomycetota</taxon>
        <taxon>Actinomycetes</taxon>
        <taxon>Kineosporiales</taxon>
        <taxon>Kineosporiaceae</taxon>
        <taxon>Kineosporia</taxon>
    </lineage>
</organism>